<comment type="caution">
    <text evidence="1">The sequence shown here is derived from an EMBL/GenBank/DDBJ whole genome shotgun (WGS) entry which is preliminary data.</text>
</comment>
<gene>
    <name evidence="1" type="ORF">FYJ33_07710</name>
</gene>
<dbReference type="AlphaFoldDB" id="A0A7X2MYB4"/>
<accession>A0A7X2MYB4</accession>
<evidence type="ECO:0000313" key="2">
    <source>
        <dbReference type="Proteomes" id="UP000460287"/>
    </source>
</evidence>
<name>A0A7X2MYB4_9CLOT</name>
<evidence type="ECO:0008006" key="3">
    <source>
        <dbReference type="Google" id="ProtNLM"/>
    </source>
</evidence>
<dbReference type="RefSeq" id="WP_154531191.1">
    <property type="nucleotide sequence ID" value="NZ_JAQXTV010000017.1"/>
</dbReference>
<evidence type="ECO:0000313" key="1">
    <source>
        <dbReference type="EMBL" id="MSR91300.1"/>
    </source>
</evidence>
<sequence length="148" mass="17163">MVRILIILLLLVVLAVMYYSLQNEKFNHRKDNMYQSKQIRELKKKYNDLMRSSSEQFRNISLNSLPLSADTGIIAENTTLHIAPMERSASVNTINYKTQVNIIDQIECSNTPWYYIEIPSLGTHNSKGWIKKSDFTFISSTSKEIRNV</sequence>
<organism evidence="1 2">
    <name type="scientific">Inconstantimicrobium porci</name>
    <dbReference type="NCBI Taxonomy" id="2652291"/>
    <lineage>
        <taxon>Bacteria</taxon>
        <taxon>Bacillati</taxon>
        <taxon>Bacillota</taxon>
        <taxon>Clostridia</taxon>
        <taxon>Eubacteriales</taxon>
        <taxon>Clostridiaceae</taxon>
        <taxon>Inconstantimicrobium</taxon>
    </lineage>
</organism>
<dbReference type="EMBL" id="VULX01000009">
    <property type="protein sequence ID" value="MSR91300.1"/>
    <property type="molecule type" value="Genomic_DNA"/>
</dbReference>
<keyword evidence="2" id="KW-1185">Reference proteome</keyword>
<protein>
    <recommendedName>
        <fullName evidence="3">SH3 domain-containing protein</fullName>
    </recommendedName>
</protein>
<reference evidence="1 2" key="1">
    <citation type="submission" date="2019-08" db="EMBL/GenBank/DDBJ databases">
        <title>In-depth cultivation of the pig gut microbiome towards novel bacterial diversity and tailored functional studies.</title>
        <authorList>
            <person name="Wylensek D."/>
            <person name="Hitch T.C.A."/>
            <person name="Clavel T."/>
        </authorList>
    </citation>
    <scope>NUCLEOTIDE SEQUENCE [LARGE SCALE GENOMIC DNA]</scope>
    <source>
        <strain evidence="1 2">WCA-383-APC-5B</strain>
    </source>
</reference>
<dbReference type="Proteomes" id="UP000460287">
    <property type="component" value="Unassembled WGS sequence"/>
</dbReference>
<proteinExistence type="predicted"/>